<proteinExistence type="predicted"/>
<feature type="chain" id="PRO_5047490967" evidence="1">
    <location>
        <begin position="24"/>
        <end position="321"/>
    </location>
</feature>
<dbReference type="SUPFAM" id="SSF56300">
    <property type="entry name" value="Metallo-dependent phosphatases"/>
    <property type="match status" value="1"/>
</dbReference>
<dbReference type="Proteomes" id="UP001208017">
    <property type="component" value="Unassembled WGS sequence"/>
</dbReference>
<dbReference type="Pfam" id="PF00149">
    <property type="entry name" value="Metallophos"/>
    <property type="match status" value="1"/>
</dbReference>
<reference evidence="3 4" key="1">
    <citation type="submission" date="2022-11" db="EMBL/GenBank/DDBJ databases">
        <title>Study of microbial diversity in lake waters.</title>
        <authorList>
            <person name="Zhang J."/>
        </authorList>
    </citation>
    <scope>NUCLEOTIDE SEQUENCE [LARGE SCALE GENOMIC DNA]</scope>
    <source>
        <strain evidence="3 4">DT12</strain>
    </source>
</reference>
<feature type="signal peptide" evidence="1">
    <location>
        <begin position="1"/>
        <end position="23"/>
    </location>
</feature>
<evidence type="ECO:0000313" key="4">
    <source>
        <dbReference type="Proteomes" id="UP001208017"/>
    </source>
</evidence>
<evidence type="ECO:0000256" key="1">
    <source>
        <dbReference type="SAM" id="SignalP"/>
    </source>
</evidence>
<organism evidence="3 4">
    <name type="scientific">Tumebacillus lacus</name>
    <dbReference type="NCBI Taxonomy" id="2995335"/>
    <lineage>
        <taxon>Bacteria</taxon>
        <taxon>Bacillati</taxon>
        <taxon>Bacillota</taxon>
        <taxon>Bacilli</taxon>
        <taxon>Bacillales</taxon>
        <taxon>Alicyclobacillaceae</taxon>
        <taxon>Tumebacillus</taxon>
    </lineage>
</organism>
<dbReference type="InterPro" id="IPR004843">
    <property type="entry name" value="Calcineurin-like_PHP"/>
</dbReference>
<dbReference type="PANTHER" id="PTHR43143:SF1">
    <property type="entry name" value="SERINE_THREONINE-PROTEIN PHOSPHATASE CPPED1"/>
    <property type="match status" value="1"/>
</dbReference>
<keyword evidence="1" id="KW-0732">Signal</keyword>
<dbReference type="InterPro" id="IPR051918">
    <property type="entry name" value="STPP_CPPED1"/>
</dbReference>
<protein>
    <submittedName>
        <fullName evidence="3">Metallophosphoesterase</fullName>
    </submittedName>
</protein>
<dbReference type="Gene3D" id="3.60.21.10">
    <property type="match status" value="1"/>
</dbReference>
<dbReference type="InterPro" id="IPR029052">
    <property type="entry name" value="Metallo-depent_PP-like"/>
</dbReference>
<evidence type="ECO:0000259" key="2">
    <source>
        <dbReference type="Pfam" id="PF00149"/>
    </source>
</evidence>
<feature type="domain" description="Calcineurin-like phosphoesterase" evidence="2">
    <location>
        <begin position="42"/>
        <end position="240"/>
    </location>
</feature>
<sequence length="321" mass="35237">MKKKKWMLSLVAAAVAAPLFAFSGGVPGVEETDKVEAATTSFRFVVMGDSRGSSSGVNETQLRALLTKVKGISPQPSFLLFTGDQVYGGSAVNSELTAWKNIVDDYYPLNMVYPALGNHEHDETIFSNQFSYLPSNQLSGYQRTAYYFDFGNARFVTVNSDRKNSSGKYVVDTTQRNWLNSVLSTSGKQHTFVQWHVPAYPIGAHYGGSLDGSPSNRDAFWDVLDNNNVTAAFVGHEHNYNRRLINSSFNGNGYTFEKSIYQLTLGGAGAPLSSKVSDSRGVTVGPKASYHYMVVDIADGLATFKTYDVNNNLLDSFTVNR</sequence>
<keyword evidence="4" id="KW-1185">Reference proteome</keyword>
<dbReference type="EMBL" id="JAPMLT010000002">
    <property type="protein sequence ID" value="MCX7569696.1"/>
    <property type="molecule type" value="Genomic_DNA"/>
</dbReference>
<gene>
    <name evidence="3" type="ORF">OS242_06940</name>
</gene>
<dbReference type="RefSeq" id="WP_267150927.1">
    <property type="nucleotide sequence ID" value="NZ_JAPMLT010000002.1"/>
</dbReference>
<evidence type="ECO:0000313" key="3">
    <source>
        <dbReference type="EMBL" id="MCX7569696.1"/>
    </source>
</evidence>
<accession>A0ABT3WZQ8</accession>
<comment type="caution">
    <text evidence="3">The sequence shown here is derived from an EMBL/GenBank/DDBJ whole genome shotgun (WGS) entry which is preliminary data.</text>
</comment>
<name>A0ABT3WZQ8_9BACL</name>
<dbReference type="PANTHER" id="PTHR43143">
    <property type="entry name" value="METALLOPHOSPHOESTERASE, CALCINEURIN SUPERFAMILY"/>
    <property type="match status" value="1"/>
</dbReference>